<dbReference type="Proteomes" id="UP001651880">
    <property type="component" value="Unassembled WGS sequence"/>
</dbReference>
<sequence>INTERFLVSLYNVTSSYDSTLRNDKHADFDTALSYFQNKGIITKDEIDGDKPISRLEAVKLLMKTLGLFKEIKLPQTNENAFKDLNKMNEEDIAYTLEANRLGIVNGHIDGTFRPDMAISQVQAILLLQRYKGELQMNKKPIPFAVQKNPNAYSGQKEAVKVEIKDDKVLIMITREFPTSGYSMSIEKILESSSGNYDIYLKINKPDSNQKVLQVITYKSVKVEIDKAILMEPYKFNVLDTLPDQSRGLSKRANASISQFLKKGERF</sequence>
<accession>A0ABT1NE69</accession>
<dbReference type="EMBL" id="JAJEKE010000005">
    <property type="protein sequence ID" value="MCQ1529537.1"/>
    <property type="molecule type" value="Genomic_DNA"/>
</dbReference>
<name>A0ABT1NE69_9FIRM</name>
<evidence type="ECO:0000259" key="2">
    <source>
        <dbReference type="PROSITE" id="PS51272"/>
    </source>
</evidence>
<dbReference type="InterPro" id="IPR025748">
    <property type="entry name" value="PrcB_C_dom"/>
</dbReference>
<evidence type="ECO:0000256" key="1">
    <source>
        <dbReference type="ARBA" id="ARBA00022737"/>
    </source>
</evidence>
<gene>
    <name evidence="3" type="ORF">LJD61_08220</name>
</gene>
<keyword evidence="1" id="KW-0677">Repeat</keyword>
<feature type="domain" description="SLH" evidence="2">
    <location>
        <begin position="79"/>
        <end position="142"/>
    </location>
</feature>
<proteinExistence type="predicted"/>
<protein>
    <submittedName>
        <fullName evidence="3">S-layer homology domain-containing protein</fullName>
    </submittedName>
</protein>
<evidence type="ECO:0000313" key="4">
    <source>
        <dbReference type="Proteomes" id="UP001651880"/>
    </source>
</evidence>
<dbReference type="RefSeq" id="WP_255227052.1">
    <property type="nucleotide sequence ID" value="NZ_JAJEKE010000005.1"/>
</dbReference>
<dbReference type="Pfam" id="PF14343">
    <property type="entry name" value="PrcB_C"/>
    <property type="match status" value="1"/>
</dbReference>
<evidence type="ECO:0000313" key="3">
    <source>
        <dbReference type="EMBL" id="MCQ1529537.1"/>
    </source>
</evidence>
<dbReference type="InterPro" id="IPR001119">
    <property type="entry name" value="SLH_dom"/>
</dbReference>
<reference evidence="3 4" key="1">
    <citation type="submission" date="2021-10" db="EMBL/GenBank/DDBJ databases">
        <title>Lutispora strain m25 sp. nov., a thermophilic, non-spore-forming bacterium isolated from a lab-scale methanogenic bioreactor digesting anaerobic sludge.</title>
        <authorList>
            <person name="El Houari A."/>
            <person name="Mcdonald J."/>
        </authorList>
    </citation>
    <scope>NUCLEOTIDE SEQUENCE [LARGE SCALE GENOMIC DNA]</scope>
    <source>
        <strain evidence="4">m25</strain>
    </source>
</reference>
<comment type="caution">
    <text evidence="3">The sequence shown here is derived from an EMBL/GenBank/DDBJ whole genome shotgun (WGS) entry which is preliminary data.</text>
</comment>
<feature type="non-terminal residue" evidence="3">
    <location>
        <position position="1"/>
    </location>
</feature>
<keyword evidence="4" id="KW-1185">Reference proteome</keyword>
<dbReference type="PROSITE" id="PS51272">
    <property type="entry name" value="SLH"/>
    <property type="match status" value="1"/>
</dbReference>
<organism evidence="3 4">
    <name type="scientific">Lutispora saccharofermentans</name>
    <dbReference type="NCBI Taxonomy" id="3024236"/>
    <lineage>
        <taxon>Bacteria</taxon>
        <taxon>Bacillati</taxon>
        <taxon>Bacillota</taxon>
        <taxon>Clostridia</taxon>
        <taxon>Lutisporales</taxon>
        <taxon>Lutisporaceae</taxon>
        <taxon>Lutispora</taxon>
    </lineage>
</organism>